<organism evidence="1 2">
    <name type="scientific">Phytophthora infestans</name>
    <name type="common">Potato late blight agent</name>
    <name type="synonym">Botrytis infestans</name>
    <dbReference type="NCBI Taxonomy" id="4787"/>
    <lineage>
        <taxon>Eukaryota</taxon>
        <taxon>Sar</taxon>
        <taxon>Stramenopiles</taxon>
        <taxon>Oomycota</taxon>
        <taxon>Peronosporomycetes</taxon>
        <taxon>Peronosporales</taxon>
        <taxon>Peronosporaceae</taxon>
        <taxon>Phytophthora</taxon>
    </lineage>
</organism>
<evidence type="ECO:0000313" key="1">
    <source>
        <dbReference type="EMBL" id="KAF4031741.1"/>
    </source>
</evidence>
<sequence length="66" mass="7200">MISLCCLGANNYLPMSRARSCESDDIRGQYQDAVDTYALTCKIRAVARENQATTVVLHTAEYGLAG</sequence>
<protein>
    <submittedName>
        <fullName evidence="1">Uncharacterized protein</fullName>
    </submittedName>
</protein>
<gene>
    <name evidence="1" type="ORF">GN244_ATG16382</name>
</gene>
<dbReference type="Proteomes" id="UP000602510">
    <property type="component" value="Unassembled WGS sequence"/>
</dbReference>
<reference evidence="1" key="1">
    <citation type="submission" date="2020-04" db="EMBL/GenBank/DDBJ databases">
        <title>Hybrid Assembly of Korean Phytophthora infestans isolates.</title>
        <authorList>
            <person name="Prokchorchik M."/>
            <person name="Lee Y."/>
            <person name="Seo J."/>
            <person name="Cho J.-H."/>
            <person name="Park Y.-E."/>
            <person name="Jang D.-C."/>
            <person name="Im J.-S."/>
            <person name="Choi J.-G."/>
            <person name="Park H.-J."/>
            <person name="Lee G.-B."/>
            <person name="Lee Y.-G."/>
            <person name="Hong S.-Y."/>
            <person name="Cho K."/>
            <person name="Sohn K.H."/>
        </authorList>
    </citation>
    <scope>NUCLEOTIDE SEQUENCE</scope>
    <source>
        <strain evidence="1">KR_1_A1</strain>
    </source>
</reference>
<dbReference type="EMBL" id="WSZM01000542">
    <property type="protein sequence ID" value="KAF4031741.1"/>
    <property type="molecule type" value="Genomic_DNA"/>
</dbReference>
<keyword evidence="2" id="KW-1185">Reference proteome</keyword>
<name>A0A833S3G7_PHYIN</name>
<accession>A0A833S3G7</accession>
<dbReference type="AlphaFoldDB" id="A0A833S3G7"/>
<proteinExistence type="predicted"/>
<comment type="caution">
    <text evidence="1">The sequence shown here is derived from an EMBL/GenBank/DDBJ whole genome shotgun (WGS) entry which is preliminary data.</text>
</comment>
<evidence type="ECO:0000313" key="2">
    <source>
        <dbReference type="Proteomes" id="UP000602510"/>
    </source>
</evidence>